<evidence type="ECO:0000256" key="1">
    <source>
        <dbReference type="SAM" id="Phobius"/>
    </source>
</evidence>
<feature type="transmembrane region" description="Helical" evidence="1">
    <location>
        <begin position="876"/>
        <end position="896"/>
    </location>
</feature>
<feature type="transmembrane region" description="Helical" evidence="1">
    <location>
        <begin position="902"/>
        <end position="927"/>
    </location>
</feature>
<feature type="transmembrane region" description="Helical" evidence="1">
    <location>
        <begin position="367"/>
        <end position="385"/>
    </location>
</feature>
<accession>A0A073K1V9</accession>
<dbReference type="Gene3D" id="3.30.70.1430">
    <property type="entry name" value="Multidrug efflux transporter AcrB pore domain"/>
    <property type="match status" value="2"/>
</dbReference>
<name>A0A073K1V9_9BACI</name>
<feature type="transmembrane region" description="Helical" evidence="1">
    <location>
        <begin position="474"/>
        <end position="497"/>
    </location>
</feature>
<feature type="transmembrane region" description="Helical" evidence="1">
    <location>
        <begin position="532"/>
        <end position="557"/>
    </location>
</feature>
<dbReference type="RefSeq" id="WP_034635038.1">
    <property type="nucleotide sequence ID" value="NZ_CBCSJC010000002.1"/>
</dbReference>
<dbReference type="Gene3D" id="3.30.70.1440">
    <property type="entry name" value="Multidrug efflux transporter AcrB pore domain"/>
    <property type="match status" value="1"/>
</dbReference>
<keyword evidence="1" id="KW-1133">Transmembrane helix</keyword>
<feature type="transmembrane region" description="Helical" evidence="1">
    <location>
        <begin position="342"/>
        <end position="361"/>
    </location>
</feature>
<dbReference type="Gene3D" id="1.20.1640.10">
    <property type="entry name" value="Multidrug efflux transporter AcrB transmembrane domain"/>
    <property type="match status" value="2"/>
</dbReference>
<sequence length="1028" mass="111647">MKSVIEFSIKNKLAVWIVTCFIIVFGTYAGFSMKLETIPNINEPLVNITTVYPGTSPEEVLNKVTEPIEKKLSNLEGVENITSTSLEGASTIAIQYDFKTDMEKAESEIKEIVSKIELPEGAQNPDIARVNFNDLPVYVLSLTDSKRGLEDLSKLAEKEIVPELEGVAGVSNVKVVGKQNKEVEIKFQQDKLEQYGLQPQEVTTYLKTVKNDVNLGMQVLDGKEKVIKVNGNGDSVETISDLRIPIISTVLNNEITNSENVPSVSLKEIADVKMVEKAQSVSRTNGKEGISIEVSQSRSGNTVEVVEGVKKELKKLENKNKSLEFNSVLDSGKPIEDSVGMMLNKTLMGAAFAILIILMFLRDIKSTIIAVISIPLSLIISLILLKQLDITLNLMTLGAMTVAIGRVIDDSIVVIENIYRRMTLAGEKLSGAKLIKAATSEMFSSIMSSTIVTVAVFLPLGLVDGPVGELFMPFGLTIVFALLASLLVSITVVPMMAHLMLKKKAGVVEKESSKKSITGYYKVLNWSLNHKLVTFFLASALFVGSIFLIPAIGVSFIGSSGDKMILATYNPVSGSTEDTINSDVKKAEEYLLKRKNIKMVQASYGAGNPLNPADTKQVMFFITYKDGLKDINKEQKAIVKDLKKMHEGEWGFQSSGSSNGKVDVFVYGKTVEDIRPVADEVKGNLSKNENLANVKLDLSDSLNQVNFNLDTEKMTDFGIRPEQVFGKLVPPKEEKIGILEVDGQEAEIKVVEGTVLTNQEELVSQQLPTMLNQKVALNEILDGEVSEVPAFITKQNGEVYTKVSAEITDKDVGKVTKSIEKEMDKLSVPAGVKINIGGVTEQIDESFTQLGIAMISAIVIVYFVLVVTFGGGLAPLAILFSLPYALIGSLVGLLIAKEPISISVMIGTLMLIGIVVTNAVVLIDRVIRNQEQGIPIREAILEAGVTRLRPILMTAIATIGALSPLLFGGVSDGSGLISKGLGITVIGGLTSSTILTLVIVPVVYEALMKLNYKFFKKSKDKKEFKIGA</sequence>
<dbReference type="InterPro" id="IPR001036">
    <property type="entry name" value="Acrflvin-R"/>
</dbReference>
<reference evidence="2 3" key="1">
    <citation type="submission" date="2014-06" db="EMBL/GenBank/DDBJ databases">
        <title>Draft genome sequence of Bacillus manliponensis JCM 15802 (MCCC 1A00708).</title>
        <authorList>
            <person name="Lai Q."/>
            <person name="Liu Y."/>
            <person name="Shao Z."/>
        </authorList>
    </citation>
    <scope>NUCLEOTIDE SEQUENCE [LARGE SCALE GENOMIC DNA]</scope>
    <source>
        <strain evidence="2 3">JCM 15802</strain>
    </source>
</reference>
<evidence type="ECO:0000313" key="3">
    <source>
        <dbReference type="Proteomes" id="UP000027822"/>
    </source>
</evidence>
<gene>
    <name evidence="2" type="ORF">BAMA_00685</name>
</gene>
<dbReference type="SUPFAM" id="SSF82866">
    <property type="entry name" value="Multidrug efflux transporter AcrB transmembrane domain"/>
    <property type="match status" value="2"/>
</dbReference>
<keyword evidence="3" id="KW-1185">Reference proteome</keyword>
<dbReference type="PRINTS" id="PR00702">
    <property type="entry name" value="ACRIFLAVINRP"/>
</dbReference>
<comment type="caution">
    <text evidence="2">The sequence shown here is derived from an EMBL/GenBank/DDBJ whole genome shotgun (WGS) entry which is preliminary data.</text>
</comment>
<dbReference type="AlphaFoldDB" id="A0A073K1V9"/>
<feature type="transmembrane region" description="Helical" evidence="1">
    <location>
        <begin position="948"/>
        <end position="969"/>
    </location>
</feature>
<feature type="transmembrane region" description="Helical" evidence="1">
    <location>
        <begin position="850"/>
        <end position="869"/>
    </location>
</feature>
<dbReference type="Proteomes" id="UP000027822">
    <property type="component" value="Unassembled WGS sequence"/>
</dbReference>
<organism evidence="2 3">
    <name type="scientific">Bacillus manliponensis</name>
    <dbReference type="NCBI Taxonomy" id="574376"/>
    <lineage>
        <taxon>Bacteria</taxon>
        <taxon>Bacillati</taxon>
        <taxon>Bacillota</taxon>
        <taxon>Bacilli</taxon>
        <taxon>Bacillales</taxon>
        <taxon>Bacillaceae</taxon>
        <taxon>Bacillus</taxon>
        <taxon>Bacillus cereus group</taxon>
    </lineage>
</organism>
<dbReference type="eggNOG" id="COG0841">
    <property type="taxonomic scope" value="Bacteria"/>
</dbReference>
<dbReference type="GO" id="GO:0042910">
    <property type="term" value="F:xenobiotic transmembrane transporter activity"/>
    <property type="evidence" value="ECO:0007669"/>
    <property type="project" value="TreeGrafter"/>
</dbReference>
<feature type="transmembrane region" description="Helical" evidence="1">
    <location>
        <begin position="981"/>
        <end position="1007"/>
    </location>
</feature>
<dbReference type="SUPFAM" id="SSF82714">
    <property type="entry name" value="Multidrug efflux transporter AcrB TolC docking domain, DN and DC subdomains"/>
    <property type="match status" value="1"/>
</dbReference>
<dbReference type="SUPFAM" id="SSF82693">
    <property type="entry name" value="Multidrug efflux transporter AcrB pore domain, PN1, PN2, PC1 and PC2 subdomains"/>
    <property type="match status" value="2"/>
</dbReference>
<keyword evidence="1" id="KW-0472">Membrane</keyword>
<keyword evidence="1" id="KW-0812">Transmembrane</keyword>
<dbReference type="EMBL" id="JOTN01000001">
    <property type="protein sequence ID" value="KEK21319.1"/>
    <property type="molecule type" value="Genomic_DNA"/>
</dbReference>
<dbReference type="PANTHER" id="PTHR32063:SF0">
    <property type="entry name" value="SWARMING MOTILITY PROTEIN SWRC"/>
    <property type="match status" value="1"/>
</dbReference>
<dbReference type="Gene3D" id="3.30.70.1320">
    <property type="entry name" value="Multidrug efflux transporter AcrB pore domain like"/>
    <property type="match status" value="1"/>
</dbReference>
<proteinExistence type="predicted"/>
<dbReference type="OrthoDB" id="9757876at2"/>
<protein>
    <submittedName>
        <fullName evidence="2">Swarming motility protein SwrC</fullName>
    </submittedName>
</protein>
<dbReference type="Gene3D" id="3.30.2090.10">
    <property type="entry name" value="Multidrug efflux transporter AcrB TolC docking domain, DN and DC subdomains"/>
    <property type="match status" value="2"/>
</dbReference>
<feature type="transmembrane region" description="Helical" evidence="1">
    <location>
        <begin position="13"/>
        <end position="31"/>
    </location>
</feature>
<feature type="transmembrane region" description="Helical" evidence="1">
    <location>
        <begin position="442"/>
        <end position="462"/>
    </location>
</feature>
<dbReference type="GO" id="GO:0005886">
    <property type="term" value="C:plasma membrane"/>
    <property type="evidence" value="ECO:0007669"/>
    <property type="project" value="TreeGrafter"/>
</dbReference>
<dbReference type="Pfam" id="PF00873">
    <property type="entry name" value="ACR_tran"/>
    <property type="match status" value="1"/>
</dbReference>
<dbReference type="PANTHER" id="PTHR32063">
    <property type="match status" value="1"/>
</dbReference>
<dbReference type="STRING" id="574376.BAMA_00685"/>
<dbReference type="InterPro" id="IPR027463">
    <property type="entry name" value="AcrB_DN_DC_subdom"/>
</dbReference>
<evidence type="ECO:0000313" key="2">
    <source>
        <dbReference type="EMBL" id="KEK21319.1"/>
    </source>
</evidence>